<keyword evidence="2" id="KW-1185">Reference proteome</keyword>
<sequence>MDLVRLATLGIVGAAGLEGELLYPPGSQETLVRLQDLAEEGLDAAGSVLRHRGVAVLRPGLAADDVVGKDFLRRELQRDDVTSAMSRLLRPDSRLFTRLGFGSAWCGEFRTRRSSPREQGQEPPPWASLPTPGSVSMLWLRLLRYVPWLGRVLKVVLSARVPVQPVAVRTDQEAAGGDWSTWWWHSLVGEGDVIVLDHLRTLDSPVTLPGESSLHLAGKAARSLREALRQGSPEGAFEVCESLADDILDPVPYPAVGRQYTVQSLPSTLIRREESVESDVIGELRPGSMVSILARGAESPGRVEVFTEQAMRMPGYVSDEGASAPTSAAGLKGWISSEAYNGTRLLKPKEPVEVPPATMQRLAELSGALRGICSWANVTLASATGPTWRTEQICKRHVGTLEQMLLKSEHLSIEVMCVSLEPWETHQLVALAMTGLMLLLGTLVLEKRGPPDAADGGLGGAKCCQPAILRHVAAQCARHNEVHAHLAQRTGRGTKALGHLPCHVSPLFKRKEGRMQMLSRIDGCTIPIQLL</sequence>
<organism evidence="1 2">
    <name type="scientific">Symbiodinium natans</name>
    <dbReference type="NCBI Taxonomy" id="878477"/>
    <lineage>
        <taxon>Eukaryota</taxon>
        <taxon>Sar</taxon>
        <taxon>Alveolata</taxon>
        <taxon>Dinophyceae</taxon>
        <taxon>Suessiales</taxon>
        <taxon>Symbiodiniaceae</taxon>
        <taxon>Symbiodinium</taxon>
    </lineage>
</organism>
<evidence type="ECO:0000313" key="2">
    <source>
        <dbReference type="Proteomes" id="UP000604046"/>
    </source>
</evidence>
<accession>A0A812RKM9</accession>
<proteinExistence type="predicted"/>
<protein>
    <submittedName>
        <fullName evidence="1">Uncharacterized protein</fullName>
    </submittedName>
</protein>
<reference evidence="1" key="1">
    <citation type="submission" date="2021-02" db="EMBL/GenBank/DDBJ databases">
        <authorList>
            <person name="Dougan E. K."/>
            <person name="Rhodes N."/>
            <person name="Thang M."/>
            <person name="Chan C."/>
        </authorList>
    </citation>
    <scope>NUCLEOTIDE SEQUENCE</scope>
</reference>
<gene>
    <name evidence="1" type="ORF">SNAT2548_LOCUS24340</name>
</gene>
<comment type="caution">
    <text evidence="1">The sequence shown here is derived from an EMBL/GenBank/DDBJ whole genome shotgun (WGS) entry which is preliminary data.</text>
</comment>
<name>A0A812RKM9_9DINO</name>
<dbReference type="EMBL" id="CAJNDS010002356">
    <property type="protein sequence ID" value="CAE7446634.1"/>
    <property type="molecule type" value="Genomic_DNA"/>
</dbReference>
<dbReference type="Proteomes" id="UP000604046">
    <property type="component" value="Unassembled WGS sequence"/>
</dbReference>
<dbReference type="OrthoDB" id="10329052at2759"/>
<dbReference type="AlphaFoldDB" id="A0A812RKM9"/>
<evidence type="ECO:0000313" key="1">
    <source>
        <dbReference type="EMBL" id="CAE7446634.1"/>
    </source>
</evidence>